<evidence type="ECO:0000256" key="2">
    <source>
        <dbReference type="ARBA" id="ARBA00023163"/>
    </source>
</evidence>
<dbReference type="Proteomes" id="UP000271548">
    <property type="component" value="Unassembled WGS sequence"/>
</dbReference>
<gene>
    <name evidence="4" type="ORF">D7044_10820</name>
    <name evidence="3" type="ORF">D7147_06870</name>
</gene>
<keyword evidence="2" id="KW-0804">Transcription</keyword>
<keyword evidence="5" id="KW-1185">Reference proteome</keyword>
<evidence type="ECO:0000313" key="6">
    <source>
        <dbReference type="Proteomes" id="UP000275865"/>
    </source>
</evidence>
<dbReference type="EMBL" id="RAZS01000002">
    <property type="protein sequence ID" value="RKN22392.1"/>
    <property type="molecule type" value="Genomic_DNA"/>
</dbReference>
<comment type="caution">
    <text evidence="4">The sequence shown here is derived from an EMBL/GenBank/DDBJ whole genome shotgun (WGS) entry which is preliminary data.</text>
</comment>
<proteinExistence type="predicted"/>
<accession>A0A3A9Y964</accession>
<dbReference type="Proteomes" id="UP000275865">
    <property type="component" value="Unassembled WGS sequence"/>
</dbReference>
<dbReference type="AlphaFoldDB" id="A0A3A9Y964"/>
<dbReference type="InterPro" id="IPR041916">
    <property type="entry name" value="Anti_sigma_zinc_sf"/>
</dbReference>
<reference evidence="5 6" key="1">
    <citation type="submission" date="2018-09" db="EMBL/GenBank/DDBJ databases">
        <title>Micromonospora sp. nov. MS1-9, isolated from a root of Musa sp.</title>
        <authorList>
            <person name="Kuncharoen N."/>
            <person name="Kudo T."/>
            <person name="Ohkuma M."/>
            <person name="Yuki M."/>
            <person name="Tanasupawat S."/>
        </authorList>
    </citation>
    <scope>NUCLEOTIDE SEQUENCE [LARGE SCALE GENOMIC DNA]</scope>
    <source>
        <strain evidence="4 6">MS1-9</strain>
        <strain evidence="3 5">NGC1-4</strain>
    </source>
</reference>
<sequence length="88" mass="9089">MTDDGDGTRGCADCGTYLLGALRPDAVLAFEAHLLDCARCRAECEELGPAVTALTGLGPDEGVGLPDRAVRAVRRGSDTRSFPPAGVD</sequence>
<dbReference type="RefSeq" id="WP_120674737.1">
    <property type="nucleotide sequence ID" value="NZ_RAZS01000002.1"/>
</dbReference>
<evidence type="ECO:0000313" key="4">
    <source>
        <dbReference type="EMBL" id="RKN34150.1"/>
    </source>
</evidence>
<dbReference type="Gene3D" id="1.10.10.1320">
    <property type="entry name" value="Anti-sigma factor, zinc-finger domain"/>
    <property type="match status" value="1"/>
</dbReference>
<evidence type="ECO:0000256" key="1">
    <source>
        <dbReference type="ARBA" id="ARBA00023015"/>
    </source>
</evidence>
<name>A0A3A9Y964_9ACTN</name>
<organism evidence="4 6">
    <name type="scientific">Micromonospora musae</name>
    <dbReference type="NCBI Taxonomy" id="1894970"/>
    <lineage>
        <taxon>Bacteria</taxon>
        <taxon>Bacillati</taxon>
        <taxon>Actinomycetota</taxon>
        <taxon>Actinomycetes</taxon>
        <taxon>Micromonosporales</taxon>
        <taxon>Micromonosporaceae</taxon>
        <taxon>Micromonospora</taxon>
    </lineage>
</organism>
<dbReference type="OrthoDB" id="3402553at2"/>
<keyword evidence="1" id="KW-0805">Transcription regulation</keyword>
<protein>
    <submittedName>
        <fullName evidence="4">Uncharacterized protein</fullName>
    </submittedName>
</protein>
<dbReference type="EMBL" id="RAZT01000004">
    <property type="protein sequence ID" value="RKN34150.1"/>
    <property type="molecule type" value="Genomic_DNA"/>
</dbReference>
<evidence type="ECO:0000313" key="3">
    <source>
        <dbReference type="EMBL" id="RKN22392.1"/>
    </source>
</evidence>
<evidence type="ECO:0000313" key="5">
    <source>
        <dbReference type="Proteomes" id="UP000271548"/>
    </source>
</evidence>